<feature type="domain" description="Polysaccharide export protein N-terminal" evidence="2">
    <location>
        <begin position="32"/>
        <end position="106"/>
    </location>
</feature>
<dbReference type="InterPro" id="IPR003715">
    <property type="entry name" value="Poly_export_N"/>
</dbReference>
<dbReference type="Gene3D" id="3.10.560.10">
    <property type="entry name" value="Outer membrane lipoprotein wza domain like"/>
    <property type="match status" value="1"/>
</dbReference>
<sequence length="185" mass="20097">MLLCVCALLAACGGRGAEVISTGDRYVSNRAVVTDYRLGIGDKVRLTVFREPDMSGEFTVGPNGTVALPLIGATPAVGRRVEEVAAEAQARYGDGYLRSPQVNMEVTGFRPFFILGEVTAPGQFPYSIGLTAFNAIATAQGFTPRADRYIVHIRREGATVEENYQLTPDLRVYPGDTIRVGERFF</sequence>
<evidence type="ECO:0000313" key="4">
    <source>
        <dbReference type="EMBL" id="AOH83783.1"/>
    </source>
</evidence>
<proteinExistence type="predicted"/>
<dbReference type="Pfam" id="PF02563">
    <property type="entry name" value="Poly_export"/>
    <property type="match status" value="1"/>
</dbReference>
<organism evidence="4 5">
    <name type="scientific">Sphingomonas panacis</name>
    <dbReference type="NCBI Taxonomy" id="1560345"/>
    <lineage>
        <taxon>Bacteria</taxon>
        <taxon>Pseudomonadati</taxon>
        <taxon>Pseudomonadota</taxon>
        <taxon>Alphaproteobacteria</taxon>
        <taxon>Sphingomonadales</taxon>
        <taxon>Sphingomonadaceae</taxon>
        <taxon>Sphingomonas</taxon>
    </lineage>
</organism>
<evidence type="ECO:0000256" key="1">
    <source>
        <dbReference type="ARBA" id="ARBA00022729"/>
    </source>
</evidence>
<dbReference type="EMBL" id="CP014168">
    <property type="protein sequence ID" value="AOH83783.1"/>
    <property type="molecule type" value="Genomic_DNA"/>
</dbReference>
<feature type="domain" description="Soluble ligand binding" evidence="3">
    <location>
        <begin position="112"/>
        <end position="157"/>
    </location>
</feature>
<dbReference type="GO" id="GO:0015159">
    <property type="term" value="F:polysaccharide transmembrane transporter activity"/>
    <property type="evidence" value="ECO:0007669"/>
    <property type="project" value="InterPro"/>
</dbReference>
<keyword evidence="5" id="KW-1185">Reference proteome</keyword>
<evidence type="ECO:0000259" key="2">
    <source>
        <dbReference type="Pfam" id="PF02563"/>
    </source>
</evidence>
<dbReference type="Proteomes" id="UP000094256">
    <property type="component" value="Chromosome"/>
</dbReference>
<accession>A0A1B3Z8N5</accession>
<dbReference type="KEGG" id="span:AWL63_07180"/>
<dbReference type="Gene3D" id="3.30.1950.10">
    <property type="entry name" value="wza like domain"/>
    <property type="match status" value="1"/>
</dbReference>
<gene>
    <name evidence="4" type="ORF">AWL63_07180</name>
</gene>
<dbReference type="STRING" id="1560345.AWL63_07180"/>
<reference evidence="4 5" key="1">
    <citation type="submission" date="2016-01" db="EMBL/GenBank/DDBJ databases">
        <title>Complete genome and mega plasmid sequence of Sphingomonas panacis DCY99 elicits systemic resistance in rice to Xanthomonas oryzae.</title>
        <authorList>
            <person name="Kim Y.J."/>
            <person name="Yang D.C."/>
            <person name="Sing P."/>
        </authorList>
    </citation>
    <scope>NUCLEOTIDE SEQUENCE [LARGE SCALE GENOMIC DNA]</scope>
    <source>
        <strain evidence="4 5">DCY99</strain>
    </source>
</reference>
<name>A0A1B3Z8N5_9SPHN</name>
<dbReference type="InterPro" id="IPR019554">
    <property type="entry name" value="Soluble_ligand-bd"/>
</dbReference>
<dbReference type="PANTHER" id="PTHR33619">
    <property type="entry name" value="POLYSACCHARIDE EXPORT PROTEIN GFCE-RELATED"/>
    <property type="match status" value="1"/>
</dbReference>
<dbReference type="AlphaFoldDB" id="A0A1B3Z8N5"/>
<evidence type="ECO:0000313" key="5">
    <source>
        <dbReference type="Proteomes" id="UP000094256"/>
    </source>
</evidence>
<dbReference type="PANTHER" id="PTHR33619:SF3">
    <property type="entry name" value="POLYSACCHARIDE EXPORT PROTEIN GFCE-RELATED"/>
    <property type="match status" value="1"/>
</dbReference>
<keyword evidence="1" id="KW-0732">Signal</keyword>
<dbReference type="Pfam" id="PF10531">
    <property type="entry name" value="SLBB"/>
    <property type="match status" value="1"/>
</dbReference>
<evidence type="ECO:0000259" key="3">
    <source>
        <dbReference type="Pfam" id="PF10531"/>
    </source>
</evidence>
<dbReference type="OrthoDB" id="197007at2"/>
<protein>
    <submittedName>
        <fullName evidence="4">Polysaccharide biosynthesis protein</fullName>
    </submittedName>
</protein>
<dbReference type="InterPro" id="IPR049712">
    <property type="entry name" value="Poly_export"/>
</dbReference>